<feature type="region of interest" description="Disordered" evidence="1">
    <location>
        <begin position="66"/>
        <end position="110"/>
    </location>
</feature>
<keyword evidence="3" id="KW-1185">Reference proteome</keyword>
<evidence type="ECO:0000256" key="1">
    <source>
        <dbReference type="SAM" id="MobiDB-lite"/>
    </source>
</evidence>
<accession>K0RNI1</accession>
<reference evidence="2 3" key="1">
    <citation type="journal article" date="2012" name="Genome Biol.">
        <title>Genome and low-iron response of an oceanic diatom adapted to chronic iron limitation.</title>
        <authorList>
            <person name="Lommer M."/>
            <person name="Specht M."/>
            <person name="Roy A.S."/>
            <person name="Kraemer L."/>
            <person name="Andreson R."/>
            <person name="Gutowska M.A."/>
            <person name="Wolf J."/>
            <person name="Bergner S.V."/>
            <person name="Schilhabel M.B."/>
            <person name="Klostermeier U.C."/>
            <person name="Beiko R.G."/>
            <person name="Rosenstiel P."/>
            <person name="Hippler M."/>
            <person name="Laroche J."/>
        </authorList>
    </citation>
    <scope>NUCLEOTIDE SEQUENCE [LARGE SCALE GENOMIC DNA]</scope>
    <source>
        <strain evidence="2 3">CCMP1005</strain>
    </source>
</reference>
<evidence type="ECO:0000313" key="2">
    <source>
        <dbReference type="EMBL" id="EJK53804.1"/>
    </source>
</evidence>
<comment type="caution">
    <text evidence="2">The sequence shown here is derived from an EMBL/GenBank/DDBJ whole genome shotgun (WGS) entry which is preliminary data.</text>
</comment>
<gene>
    <name evidence="2" type="ORF">THAOC_26679</name>
</gene>
<feature type="compositionally biased region" description="Basic and acidic residues" evidence="1">
    <location>
        <begin position="72"/>
        <end position="83"/>
    </location>
</feature>
<dbReference type="EMBL" id="AGNL01036976">
    <property type="protein sequence ID" value="EJK53804.1"/>
    <property type="molecule type" value="Genomic_DNA"/>
</dbReference>
<protein>
    <submittedName>
        <fullName evidence="2">Uncharacterized protein</fullName>
    </submittedName>
</protein>
<sequence>MPPVVRAGAKYPLRKTLNKMRPEASRTEPLAPPADINNTSRTFPKVTQVTHQRKSSGTWIPWLSLSPRIRRRPDTDEGGDQNKCRGKARIRSASFDHERSSDGGYSKKSSIEDSLMMARASSIIDSSSP</sequence>
<dbReference type="Proteomes" id="UP000266841">
    <property type="component" value="Unassembled WGS sequence"/>
</dbReference>
<feature type="non-terminal residue" evidence="2">
    <location>
        <position position="129"/>
    </location>
</feature>
<organism evidence="2 3">
    <name type="scientific">Thalassiosira oceanica</name>
    <name type="common">Marine diatom</name>
    <dbReference type="NCBI Taxonomy" id="159749"/>
    <lineage>
        <taxon>Eukaryota</taxon>
        <taxon>Sar</taxon>
        <taxon>Stramenopiles</taxon>
        <taxon>Ochrophyta</taxon>
        <taxon>Bacillariophyta</taxon>
        <taxon>Coscinodiscophyceae</taxon>
        <taxon>Thalassiosirophycidae</taxon>
        <taxon>Thalassiosirales</taxon>
        <taxon>Thalassiosiraceae</taxon>
        <taxon>Thalassiosira</taxon>
    </lineage>
</organism>
<proteinExistence type="predicted"/>
<evidence type="ECO:0000313" key="3">
    <source>
        <dbReference type="Proteomes" id="UP000266841"/>
    </source>
</evidence>
<feature type="region of interest" description="Disordered" evidence="1">
    <location>
        <begin position="17"/>
        <end position="41"/>
    </location>
</feature>
<dbReference type="AlphaFoldDB" id="K0RNI1"/>
<name>K0RNI1_THAOC</name>